<gene>
    <name evidence="2" type="ORF">F4162_00920</name>
</gene>
<dbReference type="GO" id="GO:0097351">
    <property type="term" value="F:toxin sequestering activity"/>
    <property type="evidence" value="ECO:0007669"/>
    <property type="project" value="InterPro"/>
</dbReference>
<dbReference type="GO" id="GO:0001558">
    <property type="term" value="P:regulation of cell growth"/>
    <property type="evidence" value="ECO:0007669"/>
    <property type="project" value="InterPro"/>
</dbReference>
<comment type="caution">
    <text evidence="2">The sequence shown here is derived from an EMBL/GenBank/DDBJ whole genome shotgun (WGS) entry which is preliminary data.</text>
</comment>
<evidence type="ECO:0000256" key="1">
    <source>
        <dbReference type="SAM" id="MobiDB-lite"/>
    </source>
</evidence>
<evidence type="ECO:0000313" key="2">
    <source>
        <dbReference type="EMBL" id="MYG37597.1"/>
    </source>
</evidence>
<sequence>MANRRAGEGVRHVPSKGGAWSRARNKDGGWRKKRSNAWQALRAPREINASPSEPGAPLAGSRQVFQDAPGEQVQPVQQGEDPALTPFLQLLDDHISAHPERLQPMTTDVTAHLDDLVGAVDVNLNAPLETDGEEYEDCASL</sequence>
<dbReference type="GO" id="GO:0003700">
    <property type="term" value="F:DNA-binding transcription factor activity"/>
    <property type="evidence" value="ECO:0007669"/>
    <property type="project" value="InterPro"/>
</dbReference>
<accession>A0A6B1F611</accession>
<name>A0A6B1F611_9SYNE</name>
<dbReference type="AlphaFoldDB" id="A0A6B1F611"/>
<feature type="region of interest" description="Disordered" evidence="1">
    <location>
        <begin position="1"/>
        <end position="77"/>
    </location>
</feature>
<protein>
    <submittedName>
        <fullName evidence="2">Uncharacterized protein</fullName>
    </submittedName>
</protein>
<feature type="compositionally biased region" description="Basic and acidic residues" evidence="1">
    <location>
        <begin position="1"/>
        <end position="11"/>
    </location>
</feature>
<dbReference type="EMBL" id="VYDO01000038">
    <property type="protein sequence ID" value="MYG37597.1"/>
    <property type="molecule type" value="Genomic_DNA"/>
</dbReference>
<dbReference type="InterPro" id="IPR031848">
    <property type="entry name" value="PrlF_antitoxin"/>
</dbReference>
<organism evidence="2">
    <name type="scientific">Synechococcus sp. SB0676_bin_10</name>
    <dbReference type="NCBI Taxonomy" id="2604869"/>
    <lineage>
        <taxon>Bacteria</taxon>
        <taxon>Bacillati</taxon>
        <taxon>Cyanobacteriota</taxon>
        <taxon>Cyanophyceae</taxon>
        <taxon>Synechococcales</taxon>
        <taxon>Synechococcaceae</taxon>
        <taxon>Synechococcus</taxon>
    </lineage>
</organism>
<dbReference type="Pfam" id="PF15937">
    <property type="entry name" value="PrlF_antitoxin"/>
    <property type="match status" value="1"/>
</dbReference>
<reference evidence="2" key="1">
    <citation type="submission" date="2019-09" db="EMBL/GenBank/DDBJ databases">
        <title>Characterisation of the sponge microbiome using genome-centric metagenomics.</title>
        <authorList>
            <person name="Engelberts J.P."/>
            <person name="Robbins S.J."/>
            <person name="De Goeij J.M."/>
            <person name="Aranda M."/>
            <person name="Bell S.C."/>
            <person name="Webster N.S."/>
        </authorList>
    </citation>
    <scope>NUCLEOTIDE SEQUENCE</scope>
    <source>
        <strain evidence="2">SB0676_bin_10</strain>
    </source>
</reference>
<proteinExistence type="predicted"/>